<dbReference type="InterPro" id="IPR007663">
    <property type="entry name" value="Baculo_p74"/>
</dbReference>
<keyword evidence="2" id="KW-1133">Transmembrane helix</keyword>
<feature type="transmembrane region" description="Helical" evidence="2">
    <location>
        <begin position="487"/>
        <end position="505"/>
    </location>
</feature>
<evidence type="ECO:0000256" key="2">
    <source>
        <dbReference type="SAM" id="Phobius"/>
    </source>
</evidence>
<proteinExistence type="predicted"/>
<keyword evidence="2" id="KW-0812">Transmembrane</keyword>
<evidence type="ECO:0000256" key="1">
    <source>
        <dbReference type="SAM" id="MobiDB-lite"/>
    </source>
</evidence>
<dbReference type="GO" id="GO:0019058">
    <property type="term" value="P:viral life cycle"/>
    <property type="evidence" value="ECO:0007669"/>
    <property type="project" value="InterPro"/>
</dbReference>
<accession>A0A2H4UXB1</accession>
<feature type="domain" description="Baculoviridae p74 N-terminal" evidence="3">
    <location>
        <begin position="5"/>
        <end position="271"/>
    </location>
</feature>
<dbReference type="EMBL" id="MF966379">
    <property type="protein sequence ID" value="ATZ81555.1"/>
    <property type="molecule type" value="Genomic_DNA"/>
</dbReference>
<sequence>MATFTAEDIKNSQKFSQSNYMIRLIKRMHETHPHLASWLKYNIRDATINDYYVPATLTHACKVVEIDIPENLCKLLSCNAMKEKSECTPDEPASYYYVGDDGYDVQCQPSCYNTIIDTSRYKDGKKTQNTPTLMWNPVQSVCRQIDTLTMRWLEKPFYRSDTKYELRLNDMPTGFSRITDNENPFGPGVTYALNKSYCKYYDRTLTDEGSCDFTKWESVLDLAVGMNAINTAKSGIRWLTSEGIPFTLPENLPKLPTELAKEHTVDGWKSNINKDFIIPDLIDTSPRLPDQKNSNPNKMSQNLNNMRQHAEIHNSSDLSNFTRLRMGLNSKPTDFSKTSSDISMDSLKFKSQRHSRKKRDINDGNLDDGDDDHNGPTERPEWLEIVSKVLKVICKSVIDERFWKTVIVNEAIDGILSIIKKECAKIVERMTVILGQNILKLTGSIGERVFAAGIQGLVLRVASETALRVAAKSVIALAKILSATASVVGWVLIGAMFIDLVFTFWDPFGYQNLVPKEFPKEFARQGELALRQALSKPDVTYTFEQLASLVFDSKDLMIIQLESLTDSLIYLDSLVVNSEGSRIDKGKEITIQGNGDIDDYTKVANESMTERIKFNPKTFYDYNKKFMVRIELNTYINYTSAIAILASGIFLLIKFNVICMILIFIAIIILAIGRMCLQIDSIVDILLKYRNNTNHFDVPGYSHT</sequence>
<dbReference type="Pfam" id="PF08404">
    <property type="entry name" value="Baculo_p74_N"/>
    <property type="match status" value="1"/>
</dbReference>
<dbReference type="Pfam" id="PF04583">
    <property type="entry name" value="Baculo_p74"/>
    <property type="match status" value="1"/>
</dbReference>
<dbReference type="InterPro" id="IPR013613">
    <property type="entry name" value="Baculo_p74_N"/>
</dbReference>
<reference evidence="4" key="1">
    <citation type="journal article" date="2018" name="Infect. Genet. Evol.">
        <title>The dynamic evolution of Drosophila innubila Nudivirus.</title>
        <authorList>
            <person name="Hill T."/>
            <person name="Unckless R.L."/>
        </authorList>
    </citation>
    <scope>NUCLEOTIDE SEQUENCE [LARGE SCALE GENOMIC DNA]</scope>
    <source>
        <strain evidence="4">DiNV_CH01M</strain>
    </source>
</reference>
<feature type="region of interest" description="Disordered" evidence="1">
    <location>
        <begin position="346"/>
        <end position="378"/>
    </location>
</feature>
<evidence type="ECO:0000259" key="3">
    <source>
        <dbReference type="Pfam" id="PF08404"/>
    </source>
</evidence>
<feature type="transmembrane region" description="Helical" evidence="2">
    <location>
        <begin position="659"/>
        <end position="677"/>
    </location>
</feature>
<keyword evidence="2" id="KW-0472">Membrane</keyword>
<evidence type="ECO:0000313" key="5">
    <source>
        <dbReference type="Proteomes" id="UP000290195"/>
    </source>
</evidence>
<dbReference type="OrthoDB" id="2848at10239"/>
<name>A0A2H4UXB1_9VIRU</name>
<organism evidence="4">
    <name type="scientific">Drosophila innubila nudivirus</name>
    <dbReference type="NCBI Taxonomy" id="2057187"/>
    <lineage>
        <taxon>Viruses</taxon>
        <taxon>Viruses incertae sedis</taxon>
        <taxon>Naldaviricetes</taxon>
        <taxon>Lefavirales</taxon>
        <taxon>Nudiviridae</taxon>
        <taxon>Alphanudivirus</taxon>
        <taxon>Alphanudivirus droinnubilae</taxon>
    </lineage>
</organism>
<keyword evidence="5" id="KW-1185">Reference proteome</keyword>
<evidence type="ECO:0000313" key="4">
    <source>
        <dbReference type="EMBL" id="ATZ81555.1"/>
    </source>
</evidence>
<feature type="compositionally biased region" description="Basic residues" evidence="1">
    <location>
        <begin position="350"/>
        <end position="359"/>
    </location>
</feature>
<protein>
    <submittedName>
        <fullName evidence="4">P74</fullName>
    </submittedName>
</protein>
<dbReference type="Proteomes" id="UP000290195">
    <property type="component" value="Segment"/>
</dbReference>
<gene>
    <name evidence="4" type="ORF">DiNV_CH01M_ORF67</name>
</gene>
<feature type="transmembrane region" description="Helical" evidence="2">
    <location>
        <begin position="635"/>
        <end position="653"/>
    </location>
</feature>